<dbReference type="HOGENOM" id="CLU_045011_19_3_9"/>
<dbReference type="SFLD" id="SFLDG01135">
    <property type="entry name" value="C1.5.6:_HAD__Beta-PGM__Phospha"/>
    <property type="match status" value="1"/>
</dbReference>
<dbReference type="InterPro" id="IPR036412">
    <property type="entry name" value="HAD-like_sf"/>
</dbReference>
<protein>
    <recommendedName>
        <fullName evidence="3">Phosphoglycolate phosphatase</fullName>
    </recommendedName>
</protein>
<keyword evidence="2" id="KW-1185">Reference proteome</keyword>
<dbReference type="eggNOG" id="COG0546">
    <property type="taxonomic scope" value="Bacteria"/>
</dbReference>
<dbReference type="Gene3D" id="3.40.50.1000">
    <property type="entry name" value="HAD superfamily/HAD-like"/>
    <property type="match status" value="1"/>
</dbReference>
<dbReference type="InterPro" id="IPR050155">
    <property type="entry name" value="HAD-like_hydrolase_sf"/>
</dbReference>
<dbReference type="Proteomes" id="UP000003136">
    <property type="component" value="Unassembled WGS sequence"/>
</dbReference>
<organism evidence="1 2">
    <name type="scientific">[Bacteroides] pectinophilus ATCC 43243</name>
    <dbReference type="NCBI Taxonomy" id="483218"/>
    <lineage>
        <taxon>Bacteria</taxon>
        <taxon>Bacillati</taxon>
        <taxon>Bacillota</taxon>
        <taxon>Clostridia</taxon>
        <taxon>Eubacteriales</taxon>
    </lineage>
</organism>
<dbReference type="InterPro" id="IPR023198">
    <property type="entry name" value="PGP-like_dom2"/>
</dbReference>
<dbReference type="InterPro" id="IPR023214">
    <property type="entry name" value="HAD_sf"/>
</dbReference>
<evidence type="ECO:0008006" key="3">
    <source>
        <dbReference type="Google" id="ProtNLM"/>
    </source>
</evidence>
<gene>
    <name evidence="1" type="ORF">BACPEC_02468</name>
</gene>
<dbReference type="EMBL" id="ABVQ01000037">
    <property type="protein sequence ID" value="EEC55961.1"/>
    <property type="molecule type" value="Genomic_DNA"/>
</dbReference>
<dbReference type="InterPro" id="IPR006439">
    <property type="entry name" value="HAD-SF_hydro_IA"/>
</dbReference>
<sequence>MLKKECLVSIKLAIFDFDGTIADTRKAIVAAKQKTMRQMGLEVADERTCASTIGFSAKTGFEMIYPQLEEQKIDKCVTIYRQEFEQIRKLMPPEIFPDVKDVLERLNQTQVVTTIASSRNTPSLKGFLDDMGIAEYFPYILGGNDTGKLKPDPEPVLKTLEELGYNACEALVIGDMPMDVAMGKNAGTHTCGVTYGNASRQQLEDAGAGYIIDSMRELIEVIDRI</sequence>
<dbReference type="NCBIfam" id="TIGR01549">
    <property type="entry name" value="HAD-SF-IA-v1"/>
    <property type="match status" value="1"/>
</dbReference>
<dbReference type="InterPro" id="IPR041492">
    <property type="entry name" value="HAD_2"/>
</dbReference>
<dbReference type="Pfam" id="PF13419">
    <property type="entry name" value="HAD_2"/>
    <property type="match status" value="1"/>
</dbReference>
<dbReference type="NCBIfam" id="TIGR01509">
    <property type="entry name" value="HAD-SF-IA-v3"/>
    <property type="match status" value="1"/>
</dbReference>
<reference evidence="1 2" key="2">
    <citation type="submission" date="2008-11" db="EMBL/GenBank/DDBJ databases">
        <authorList>
            <person name="Fulton L."/>
            <person name="Clifton S."/>
            <person name="Fulton B."/>
            <person name="Xu J."/>
            <person name="Minx P."/>
            <person name="Pepin K.H."/>
            <person name="Johnson M."/>
            <person name="Bhonagiri V."/>
            <person name="Nash W.E."/>
            <person name="Mardis E.R."/>
            <person name="Wilson R.K."/>
        </authorList>
    </citation>
    <scope>NUCLEOTIDE SEQUENCE [LARGE SCALE GENOMIC DNA]</scope>
    <source>
        <strain evidence="1 2">ATCC 43243</strain>
    </source>
</reference>
<dbReference type="STRING" id="483218.BACPEC_02468"/>
<proteinExistence type="predicted"/>
<dbReference type="GO" id="GO:0008967">
    <property type="term" value="F:phosphoglycolate phosphatase activity"/>
    <property type="evidence" value="ECO:0007669"/>
    <property type="project" value="TreeGrafter"/>
</dbReference>
<dbReference type="Gene3D" id="1.10.150.240">
    <property type="entry name" value="Putative phosphatase, domain 2"/>
    <property type="match status" value="1"/>
</dbReference>
<name>B7AUS0_9FIRM</name>
<reference evidence="1 2" key="1">
    <citation type="submission" date="2008-11" db="EMBL/GenBank/DDBJ databases">
        <title>Draft genome sequence of Bacteroides pectinophilus (ATCC 43243).</title>
        <authorList>
            <person name="Sudarsanam P."/>
            <person name="Ley R."/>
            <person name="Guruge J."/>
            <person name="Turnbaugh P.J."/>
            <person name="Mahowald M."/>
            <person name="Liep D."/>
            <person name="Gordon J."/>
        </authorList>
    </citation>
    <scope>NUCLEOTIDE SEQUENCE [LARGE SCALE GENOMIC DNA]</scope>
    <source>
        <strain evidence="1 2">ATCC 43243</strain>
    </source>
</reference>
<dbReference type="PANTHER" id="PTHR43434:SF1">
    <property type="entry name" value="PHOSPHOGLYCOLATE PHOSPHATASE"/>
    <property type="match status" value="1"/>
</dbReference>
<evidence type="ECO:0000313" key="1">
    <source>
        <dbReference type="EMBL" id="EEC55961.1"/>
    </source>
</evidence>
<comment type="caution">
    <text evidence="1">The sequence shown here is derived from an EMBL/GenBank/DDBJ whole genome shotgun (WGS) entry which is preliminary data.</text>
</comment>
<evidence type="ECO:0000313" key="2">
    <source>
        <dbReference type="Proteomes" id="UP000003136"/>
    </source>
</evidence>
<dbReference type="PANTHER" id="PTHR43434">
    <property type="entry name" value="PHOSPHOGLYCOLATE PHOSPHATASE"/>
    <property type="match status" value="1"/>
</dbReference>
<dbReference type="AlphaFoldDB" id="B7AUS0"/>
<dbReference type="SFLD" id="SFLDG01129">
    <property type="entry name" value="C1.5:_HAD__Beta-PGM__Phosphata"/>
    <property type="match status" value="1"/>
</dbReference>
<dbReference type="SUPFAM" id="SSF56784">
    <property type="entry name" value="HAD-like"/>
    <property type="match status" value="1"/>
</dbReference>
<dbReference type="SFLD" id="SFLDS00003">
    <property type="entry name" value="Haloacid_Dehalogenase"/>
    <property type="match status" value="1"/>
</dbReference>
<accession>B7AUS0</accession>
<dbReference type="GO" id="GO:0006281">
    <property type="term" value="P:DNA repair"/>
    <property type="evidence" value="ECO:0007669"/>
    <property type="project" value="TreeGrafter"/>
</dbReference>
<dbReference type="FunFam" id="3.40.50.1000:FF:000022">
    <property type="entry name" value="Phosphoglycolate phosphatase"/>
    <property type="match status" value="1"/>
</dbReference>